<dbReference type="InterPro" id="IPR009617">
    <property type="entry name" value="Seipin"/>
</dbReference>
<evidence type="ECO:0000256" key="9">
    <source>
        <dbReference type="SAM" id="Phobius"/>
    </source>
</evidence>
<comment type="subcellular location">
    <subcellularLocation>
        <location evidence="1">Endoplasmic reticulum membrane</location>
        <topology evidence="1">Multi-pass membrane protein</topology>
    </subcellularLocation>
</comment>
<dbReference type="GO" id="GO:0140042">
    <property type="term" value="P:lipid droplet formation"/>
    <property type="evidence" value="ECO:0007669"/>
    <property type="project" value="UniProtKB-ARBA"/>
</dbReference>
<feature type="region of interest" description="Disordered" evidence="8">
    <location>
        <begin position="254"/>
        <end position="302"/>
    </location>
</feature>
<dbReference type="AlphaFoldDB" id="A0A2R5LK44"/>
<keyword evidence="7 9" id="KW-0472">Membrane</keyword>
<feature type="transmembrane region" description="Helical" evidence="9">
    <location>
        <begin position="218"/>
        <end position="245"/>
    </location>
</feature>
<feature type="transmembrane region" description="Helical" evidence="9">
    <location>
        <begin position="144"/>
        <end position="163"/>
    </location>
</feature>
<dbReference type="PANTHER" id="PTHR21212">
    <property type="entry name" value="BERNARDINELLI-SEIP CONGENITAL LIPODYSTROPHY 2 HOMOLOG BSCL2 PROTEIN"/>
    <property type="match status" value="1"/>
</dbReference>
<reference evidence="10" key="1">
    <citation type="submission" date="2018-03" db="EMBL/GenBank/DDBJ databases">
        <title>The relapsing fever spirochete Borrelia turicatae persists in the highly oxidative environment of its soft-bodied tick vector.</title>
        <authorList>
            <person name="Bourret T.J."/>
            <person name="Boyle W.K."/>
            <person name="Valenzuela J.G."/>
            <person name="Oliveira F."/>
            <person name="Lopez J.E."/>
        </authorList>
    </citation>
    <scope>NUCLEOTIDE SEQUENCE</scope>
    <source>
        <strain evidence="10">Kansas strain/isolate</strain>
        <tissue evidence="10">Salivary glands</tissue>
    </source>
</reference>
<evidence type="ECO:0000256" key="4">
    <source>
        <dbReference type="ARBA" id="ARBA00022824"/>
    </source>
</evidence>
<protein>
    <recommendedName>
        <fullName evidence="2">Seipin</fullName>
    </recommendedName>
</protein>
<feature type="transmembrane region" description="Helical" evidence="9">
    <location>
        <begin position="23"/>
        <end position="44"/>
    </location>
</feature>
<dbReference type="Pfam" id="PF06775">
    <property type="entry name" value="Seipin"/>
    <property type="match status" value="1"/>
</dbReference>
<dbReference type="GO" id="GO:0006629">
    <property type="term" value="P:lipid metabolic process"/>
    <property type="evidence" value="ECO:0007669"/>
    <property type="project" value="UniProtKB-KW"/>
</dbReference>
<keyword evidence="4" id="KW-0256">Endoplasmic reticulum</keyword>
<dbReference type="EMBL" id="GGLE01005723">
    <property type="protein sequence ID" value="MBY09849.1"/>
    <property type="molecule type" value="Transcribed_RNA"/>
</dbReference>
<dbReference type="CDD" id="cd23995">
    <property type="entry name" value="Seipin_BSCL2_like"/>
    <property type="match status" value="1"/>
</dbReference>
<evidence type="ECO:0000256" key="1">
    <source>
        <dbReference type="ARBA" id="ARBA00004477"/>
    </source>
</evidence>
<evidence type="ECO:0000256" key="6">
    <source>
        <dbReference type="ARBA" id="ARBA00023098"/>
    </source>
</evidence>
<dbReference type="PANTHER" id="PTHR21212:SF0">
    <property type="entry name" value="SEIPIN"/>
    <property type="match status" value="1"/>
</dbReference>
<dbReference type="GO" id="GO:0005789">
    <property type="term" value="C:endoplasmic reticulum membrane"/>
    <property type="evidence" value="ECO:0007669"/>
    <property type="project" value="UniProtKB-SubCell"/>
</dbReference>
<evidence type="ECO:0000256" key="2">
    <source>
        <dbReference type="ARBA" id="ARBA00022064"/>
    </source>
</evidence>
<evidence type="ECO:0000256" key="8">
    <source>
        <dbReference type="SAM" id="MobiDB-lite"/>
    </source>
</evidence>
<name>A0A2R5LK44_9ACAR</name>
<organism evidence="10">
    <name type="scientific">Ornithodoros turicata</name>
    <dbReference type="NCBI Taxonomy" id="34597"/>
    <lineage>
        <taxon>Eukaryota</taxon>
        <taxon>Metazoa</taxon>
        <taxon>Ecdysozoa</taxon>
        <taxon>Arthropoda</taxon>
        <taxon>Chelicerata</taxon>
        <taxon>Arachnida</taxon>
        <taxon>Acari</taxon>
        <taxon>Parasitiformes</taxon>
        <taxon>Ixodida</taxon>
        <taxon>Ixodoidea</taxon>
        <taxon>Argasidae</taxon>
        <taxon>Ornithodorinae</taxon>
        <taxon>Ornithodoros</taxon>
    </lineage>
</organism>
<evidence type="ECO:0000256" key="7">
    <source>
        <dbReference type="ARBA" id="ARBA00023136"/>
    </source>
</evidence>
<evidence type="ECO:0000256" key="3">
    <source>
        <dbReference type="ARBA" id="ARBA00022692"/>
    </source>
</evidence>
<evidence type="ECO:0000313" key="10">
    <source>
        <dbReference type="EMBL" id="MBY09849.1"/>
    </source>
</evidence>
<accession>A0A2R5LK44</accession>
<keyword evidence="5 9" id="KW-1133">Transmembrane helix</keyword>
<evidence type="ECO:0000256" key="5">
    <source>
        <dbReference type="ARBA" id="ARBA00022989"/>
    </source>
</evidence>
<sequence length="325" mass="37006">MIIEIIRLPFTIFGGIQNAVSRIVSLAVIFSVIVWASVLLYGMFYSIYVPKSQHIYQVHFYIEPRTCHKGACYFPVSKVALARPGAGEHLMPGQKYKIFLELEMPESEANQRIGMFTVKLDMLSKEGNVVQSSLRSGSLRYKSFVVRLFYTLLYIPMFLFGSAEEKQVVLIGLFESYEEPYMQPSTHAEVELRNEFIEVYTATLKIYADFSGLRYILYYWPLLSALVGISTNVCFICMVSVLSWIRFAPIRERQPKPPTSEADDNEDKEQSSNTEETSAPDEGQSDVVQETASTSRTTVRRRRDLEQRDCAVLNQVLDEAEAATS</sequence>
<keyword evidence="3 9" id="KW-0812">Transmembrane</keyword>
<proteinExistence type="predicted"/>
<keyword evidence="6" id="KW-0443">Lipid metabolism</keyword>